<sequence>MKKWVLFYAAFLAAVIWAADSFASVPRRDAIVWPKHDLIEVNHATVQDWMVLPGIGEKRAQALVDLRERKGSLKEPQELVQAEGISQALVQEITPYLCFEE</sequence>
<dbReference type="InterPro" id="IPR010994">
    <property type="entry name" value="RuvA_2-like"/>
</dbReference>
<dbReference type="PANTHER" id="PTHR21180">
    <property type="entry name" value="ENDONUCLEASE/EXONUCLEASE/PHOSPHATASE FAMILY DOMAIN-CONTAINING PROTEIN 1"/>
    <property type="match status" value="1"/>
</dbReference>
<feature type="signal peptide" evidence="1">
    <location>
        <begin position="1"/>
        <end position="18"/>
    </location>
</feature>
<keyword evidence="1" id="KW-0732">Signal</keyword>
<dbReference type="PANTHER" id="PTHR21180:SF32">
    <property type="entry name" value="ENDONUCLEASE_EXONUCLEASE_PHOSPHATASE FAMILY DOMAIN-CONTAINING PROTEIN 1"/>
    <property type="match status" value="1"/>
</dbReference>
<evidence type="ECO:0000313" key="2">
    <source>
        <dbReference type="EMBL" id="HJB39172.1"/>
    </source>
</evidence>
<dbReference type="Gene3D" id="1.10.150.280">
    <property type="entry name" value="AF1531-like domain"/>
    <property type="match status" value="1"/>
</dbReference>
<feature type="chain" id="PRO_5038342239" evidence="1">
    <location>
        <begin position="19"/>
        <end position="101"/>
    </location>
</feature>
<organism evidence="2 3">
    <name type="scientific">Candidatus Ruthenibacterium avium</name>
    <dbReference type="NCBI Taxonomy" id="2838751"/>
    <lineage>
        <taxon>Bacteria</taxon>
        <taxon>Bacillati</taxon>
        <taxon>Bacillota</taxon>
        <taxon>Clostridia</taxon>
        <taxon>Eubacteriales</taxon>
        <taxon>Oscillospiraceae</taxon>
        <taxon>Ruthenibacterium</taxon>
    </lineage>
</organism>
<protein>
    <submittedName>
        <fullName evidence="2">Helix-hairpin-helix domain-containing protein</fullName>
    </submittedName>
</protein>
<comment type="caution">
    <text evidence="2">The sequence shown here is derived from an EMBL/GenBank/DDBJ whole genome shotgun (WGS) entry which is preliminary data.</text>
</comment>
<name>A0A9D2M0Y5_9FIRM</name>
<dbReference type="SUPFAM" id="SSF47781">
    <property type="entry name" value="RuvA domain 2-like"/>
    <property type="match status" value="1"/>
</dbReference>
<accession>A0A9D2M0Y5</accession>
<dbReference type="AlphaFoldDB" id="A0A9D2M0Y5"/>
<reference evidence="2" key="1">
    <citation type="journal article" date="2021" name="PeerJ">
        <title>Extensive microbial diversity within the chicken gut microbiome revealed by metagenomics and culture.</title>
        <authorList>
            <person name="Gilroy R."/>
            <person name="Ravi A."/>
            <person name="Getino M."/>
            <person name="Pursley I."/>
            <person name="Horton D.L."/>
            <person name="Alikhan N.F."/>
            <person name="Baker D."/>
            <person name="Gharbi K."/>
            <person name="Hall N."/>
            <person name="Watson M."/>
            <person name="Adriaenssens E.M."/>
            <person name="Foster-Nyarko E."/>
            <person name="Jarju S."/>
            <person name="Secka A."/>
            <person name="Antonio M."/>
            <person name="Oren A."/>
            <person name="Chaudhuri R.R."/>
            <person name="La Ragione R."/>
            <person name="Hildebrand F."/>
            <person name="Pallen M.J."/>
        </authorList>
    </citation>
    <scope>NUCLEOTIDE SEQUENCE</scope>
    <source>
        <strain evidence="2">ChiBcec8-14828</strain>
    </source>
</reference>
<dbReference type="InterPro" id="IPR051675">
    <property type="entry name" value="Endo/Exo/Phosphatase_dom_1"/>
</dbReference>
<evidence type="ECO:0000256" key="1">
    <source>
        <dbReference type="SAM" id="SignalP"/>
    </source>
</evidence>
<dbReference type="EMBL" id="DWYA01000023">
    <property type="protein sequence ID" value="HJB39172.1"/>
    <property type="molecule type" value="Genomic_DNA"/>
</dbReference>
<dbReference type="Proteomes" id="UP000824209">
    <property type="component" value="Unassembled WGS sequence"/>
</dbReference>
<reference evidence="2" key="2">
    <citation type="submission" date="2021-04" db="EMBL/GenBank/DDBJ databases">
        <authorList>
            <person name="Gilroy R."/>
        </authorList>
    </citation>
    <scope>NUCLEOTIDE SEQUENCE</scope>
    <source>
        <strain evidence="2">ChiBcec8-14828</strain>
    </source>
</reference>
<gene>
    <name evidence="2" type="ORF">H9943_02100</name>
</gene>
<dbReference type="Pfam" id="PF12836">
    <property type="entry name" value="HHH_3"/>
    <property type="match status" value="1"/>
</dbReference>
<proteinExistence type="predicted"/>
<evidence type="ECO:0000313" key="3">
    <source>
        <dbReference type="Proteomes" id="UP000824209"/>
    </source>
</evidence>